<dbReference type="EMBL" id="WBKH01000008">
    <property type="protein sequence ID" value="KAB1477586.1"/>
    <property type="molecule type" value="Genomic_DNA"/>
</dbReference>
<protein>
    <submittedName>
        <fullName evidence="1">Uncharacterized protein</fullName>
    </submittedName>
</protein>
<organism evidence="1 2">
    <name type="scientific">Veillonella seminalis</name>
    <dbReference type="NCBI Taxonomy" id="1502943"/>
    <lineage>
        <taxon>Bacteria</taxon>
        <taxon>Bacillati</taxon>
        <taxon>Bacillota</taxon>
        <taxon>Negativicutes</taxon>
        <taxon>Veillonellales</taxon>
        <taxon>Veillonellaceae</taxon>
        <taxon>Veillonella</taxon>
    </lineage>
</organism>
<dbReference type="Proteomes" id="UP000434554">
    <property type="component" value="Unassembled WGS sequence"/>
</dbReference>
<dbReference type="GeneID" id="83055089"/>
<sequence>MRELFRAMIDADKELPRTMVIAQLKWRQLDTSTERTEIRQNGEWYETDLARGEEGLTVLLKVLTAESIPVKPKPAKAEYHIPVDVTPWRAFSRTEILDFVTDVRDMNSIHQQENAVVPGCLIMEAMAEYLQSRTLAPVSAIKIRFRRPTFVNELISLETNGRTIQGFTEHRPVFTCTFK</sequence>
<name>A0A833CBC1_9FIRM</name>
<dbReference type="InterPro" id="IPR029069">
    <property type="entry name" value="HotDog_dom_sf"/>
</dbReference>
<dbReference type="Gene3D" id="3.10.129.10">
    <property type="entry name" value="Hotdog Thioesterase"/>
    <property type="match status" value="1"/>
</dbReference>
<dbReference type="AlphaFoldDB" id="A0A833CBC1"/>
<accession>A0A833CBC1</accession>
<dbReference type="SUPFAM" id="SSF54637">
    <property type="entry name" value="Thioesterase/thiol ester dehydrase-isomerase"/>
    <property type="match status" value="1"/>
</dbReference>
<evidence type="ECO:0000313" key="1">
    <source>
        <dbReference type="EMBL" id="KAB1477586.1"/>
    </source>
</evidence>
<comment type="caution">
    <text evidence="1">The sequence shown here is derived from an EMBL/GenBank/DDBJ whole genome shotgun (WGS) entry which is preliminary data.</text>
</comment>
<evidence type="ECO:0000313" key="2">
    <source>
        <dbReference type="Proteomes" id="UP000434554"/>
    </source>
</evidence>
<dbReference type="RefSeq" id="WP_127007826.1">
    <property type="nucleotide sequence ID" value="NZ_CALMIE010000119.1"/>
</dbReference>
<proteinExistence type="predicted"/>
<gene>
    <name evidence="1" type="ORF">F8R14_08120</name>
</gene>
<reference evidence="1 2" key="1">
    <citation type="submission" date="2019-09" db="EMBL/GenBank/DDBJ databases">
        <title>Draft genome sequence of 3 type strains from the CCUG.</title>
        <authorList>
            <person name="Pineiro-Iglesias B."/>
            <person name="Tunovic T."/>
            <person name="Unosson C."/>
            <person name="Inganas E."/>
            <person name="Ohlen M."/>
            <person name="Cardew S."/>
            <person name="Jensie-Markopoulos S."/>
            <person name="Salva-Serra F."/>
            <person name="Jaen-Luchoro D."/>
            <person name="Karlsson R."/>
            <person name="Svensson-Stadler L."/>
            <person name="Chun J."/>
            <person name="Moore E."/>
        </authorList>
    </citation>
    <scope>NUCLEOTIDE SEQUENCE [LARGE SCALE GENOMIC DNA]</scope>
    <source>
        <strain evidence="1 2">CCUG 65427</strain>
    </source>
</reference>